<dbReference type="HOGENOM" id="CLU_090613_1_0_3"/>
<protein>
    <recommendedName>
        <fullName evidence="3">Uridine kinase</fullName>
    </recommendedName>
</protein>
<name>B7JVI9_RIPO1</name>
<proteinExistence type="predicted"/>
<sequence length="231" mass="26860">MAKQMTYFLAFNQVVSKIVEKYQELEYDYSLLVALSGIDGAGKGHLANQLSKSLNSLGMKTIIVHGDDWLNLPHIRFNAKNPAENFYRNGFRFEAMFKDLILPLKKQRFIQLEANILKETSTHYLPYFYDYEDIDIIILEAIYLIQPTFINDYDLAFWVDCSFKTALERALLRGQEGLSKQDTIEAYKTLYFAAQLIHFSQDNPKALASAIINNDFRLNNCRDYPQLFEIH</sequence>
<dbReference type="KEGG" id="cyp:PCC8801_0464"/>
<organism evidence="1 2">
    <name type="scientific">Rippkaea orientalis (strain PCC 8801 / RF-1)</name>
    <name type="common">Cyanothece sp. (strain PCC 8801)</name>
    <dbReference type="NCBI Taxonomy" id="41431"/>
    <lineage>
        <taxon>Bacteria</taxon>
        <taxon>Bacillati</taxon>
        <taxon>Cyanobacteriota</taxon>
        <taxon>Cyanophyceae</taxon>
        <taxon>Oscillatoriophycideae</taxon>
        <taxon>Chroococcales</taxon>
        <taxon>Aphanothecaceae</taxon>
        <taxon>Rippkaea</taxon>
        <taxon>Rippkaea orientalis</taxon>
    </lineage>
</organism>
<dbReference type="InterPro" id="IPR027417">
    <property type="entry name" value="P-loop_NTPase"/>
</dbReference>
<gene>
    <name evidence="1" type="ordered locus">PCC8801_0464</name>
</gene>
<reference evidence="2" key="1">
    <citation type="journal article" date="2011" name="MBio">
        <title>Novel metabolic attributes of the genus Cyanothece, comprising a group of unicellular nitrogen-fixing Cyanobacteria.</title>
        <authorList>
            <person name="Bandyopadhyay A."/>
            <person name="Elvitigala T."/>
            <person name="Welsh E."/>
            <person name="Stockel J."/>
            <person name="Liberton M."/>
            <person name="Min H."/>
            <person name="Sherman L.A."/>
            <person name="Pakrasi H.B."/>
        </authorList>
    </citation>
    <scope>NUCLEOTIDE SEQUENCE [LARGE SCALE GENOMIC DNA]</scope>
    <source>
        <strain evidence="2">PCC 8801</strain>
    </source>
</reference>
<dbReference type="STRING" id="41431.PCC8801_0464"/>
<evidence type="ECO:0000313" key="1">
    <source>
        <dbReference type="EMBL" id="ACK64560.1"/>
    </source>
</evidence>
<evidence type="ECO:0008006" key="3">
    <source>
        <dbReference type="Google" id="ProtNLM"/>
    </source>
</evidence>
<dbReference type="OrthoDB" id="572586at2"/>
<dbReference type="SUPFAM" id="SSF52540">
    <property type="entry name" value="P-loop containing nucleoside triphosphate hydrolases"/>
    <property type="match status" value="1"/>
</dbReference>
<accession>B7JVI9</accession>
<dbReference type="Gene3D" id="3.40.50.300">
    <property type="entry name" value="P-loop containing nucleotide triphosphate hydrolases"/>
    <property type="match status" value="1"/>
</dbReference>
<dbReference type="AlphaFoldDB" id="B7JVI9"/>
<evidence type="ECO:0000313" key="2">
    <source>
        <dbReference type="Proteomes" id="UP000008204"/>
    </source>
</evidence>
<dbReference type="eggNOG" id="COG0572">
    <property type="taxonomic scope" value="Bacteria"/>
</dbReference>
<keyword evidence="2" id="KW-1185">Reference proteome</keyword>
<dbReference type="Proteomes" id="UP000008204">
    <property type="component" value="Chromosome"/>
</dbReference>
<dbReference type="EMBL" id="CP001287">
    <property type="protein sequence ID" value="ACK64560.1"/>
    <property type="molecule type" value="Genomic_DNA"/>
</dbReference>